<name>A0A0K2V9F6_LEPSM</name>
<accession>A0A0K2V9F6</accession>
<reference evidence="2" key="1">
    <citation type="submission" date="2014-05" db="EMBL/GenBank/DDBJ databases">
        <authorList>
            <person name="Chronopoulou M."/>
        </authorList>
    </citation>
    <scope>NUCLEOTIDE SEQUENCE</scope>
    <source>
        <tissue evidence="2">Whole organism</tissue>
    </source>
</reference>
<dbReference type="EMBL" id="HACA01029753">
    <property type="protein sequence ID" value="CDW47114.1"/>
    <property type="molecule type" value="Transcribed_RNA"/>
</dbReference>
<feature type="region of interest" description="Disordered" evidence="1">
    <location>
        <begin position="1"/>
        <end position="23"/>
    </location>
</feature>
<evidence type="ECO:0000313" key="2">
    <source>
        <dbReference type="EMBL" id="CDW47114.1"/>
    </source>
</evidence>
<dbReference type="AlphaFoldDB" id="A0A0K2V9F6"/>
<organism evidence="2">
    <name type="scientific">Lepeophtheirus salmonis</name>
    <name type="common">Salmon louse</name>
    <name type="synonym">Caligus salmonis</name>
    <dbReference type="NCBI Taxonomy" id="72036"/>
    <lineage>
        <taxon>Eukaryota</taxon>
        <taxon>Metazoa</taxon>
        <taxon>Ecdysozoa</taxon>
        <taxon>Arthropoda</taxon>
        <taxon>Crustacea</taxon>
        <taxon>Multicrustacea</taxon>
        <taxon>Hexanauplia</taxon>
        <taxon>Copepoda</taxon>
        <taxon>Siphonostomatoida</taxon>
        <taxon>Caligidae</taxon>
        <taxon>Lepeophtheirus</taxon>
    </lineage>
</organism>
<proteinExistence type="predicted"/>
<evidence type="ECO:0000256" key="1">
    <source>
        <dbReference type="SAM" id="MobiDB-lite"/>
    </source>
</evidence>
<protein>
    <submittedName>
        <fullName evidence="2">Uncharacterized protein</fullName>
    </submittedName>
</protein>
<sequence>MDPHFEDTGQSGAESGEEDPHWKALGHVRRVNGREGEAMVAQLAYLLLRILEPLQQTLLVDKLDRSCTNTRVEQGTLRSTLTTAHTAQIPRRTRLVLHSHASQNHFQQHFQLLERPITN</sequence>